<keyword evidence="2" id="KW-0472">Membrane</keyword>
<sequence length="825" mass="91218">MPTTSQPGSMQSLNTQDTSDIPEEVITLSREATFRRQPMAEEEVQPRPSQLLNDNEDLESVTQVVQDERRHEVSEHSSVSEQSSGLPTSNETPGMDVGAEVETQHELNGSSRLSWKESLGTSGLFFILGGHGGTVAILIFLTFIWFGHGQASEGVSATHTWRRLALNGWIPQAVTLCALALRVTISQQSAVCTAMIAALVLERRSTKKSHAAYFSVARGFNDGPMKLLRMMLVPLNSQYLQHAEFWLLLVLTTVTIGLQFTSTILLSDLHNFVMVGDLESVQVPSLVRFERGDFIIRNVPGQYQNSAPVYMALGEEQHSSDTTPSSHGLSDTGVIKRGFLPFPESSNRTSVRYFEGNAMIMSSRVACMRPNISSKISYYDDQSPYVAVTGLLRYALSLSEAHASDTPPCSNTNCQETYFQCNLPYTYDRGNWETVPCILDPVGGAFRNLSMERTWSSSDEPWIVNSSIHLVFATNMTSPQVAQLFSDDHHGAIIPYQEWNNYEFMPGVLVNSTLCFSAFNMERKSVRMSSSGPLEEPVIDWLPTSLEYNASQVRTYMGVDRPRKSHEDRGILAMSINGPPDDGPPESLAHRVVQFLDSNLTISDLTSAVQEVLVTSDMSYGWLANTTVLTCDDCQGFGQMIHPLNGMLFTEIINTTNRAADAIQSHLTVVAMSVYETYLNTLEETQEALVSTTRTVLAPGLCSANSCAGFVSVATLVVVQMICVMTITTIFVRNARHSFYNNIWHTISQLANPELRDILEKTTNSGDKAIKKLIQKDDYRVRLVKTPQTGEIGIVRIPASSATSSALEKPPTTGFSAMKKITRNR</sequence>
<evidence type="ECO:0008006" key="5">
    <source>
        <dbReference type="Google" id="ProtNLM"/>
    </source>
</evidence>
<dbReference type="AlphaFoldDB" id="W3XME8"/>
<reference evidence="4" key="1">
    <citation type="journal article" date="2015" name="BMC Genomics">
        <title>Genomic and transcriptomic analysis of the endophytic fungus Pestalotiopsis fici reveals its lifestyle and high potential for synthesis of natural products.</title>
        <authorList>
            <person name="Wang X."/>
            <person name="Zhang X."/>
            <person name="Liu L."/>
            <person name="Xiang M."/>
            <person name="Wang W."/>
            <person name="Sun X."/>
            <person name="Che Y."/>
            <person name="Guo L."/>
            <person name="Liu G."/>
            <person name="Guo L."/>
            <person name="Wang C."/>
            <person name="Yin W.B."/>
            <person name="Stadler M."/>
            <person name="Zhang X."/>
            <person name="Liu X."/>
        </authorList>
    </citation>
    <scope>NUCLEOTIDE SEQUENCE [LARGE SCALE GENOMIC DNA]</scope>
    <source>
        <strain evidence="4">W106-1 / CGMCC3.15140</strain>
    </source>
</reference>
<dbReference type="OMA" id="QATICTS"/>
<feature type="transmembrane region" description="Helical" evidence="2">
    <location>
        <begin position="245"/>
        <end position="266"/>
    </location>
</feature>
<feature type="compositionally biased region" description="Basic and acidic residues" evidence="1">
    <location>
        <begin position="66"/>
        <end position="75"/>
    </location>
</feature>
<proteinExistence type="predicted"/>
<feature type="region of interest" description="Disordered" evidence="1">
    <location>
        <begin position="803"/>
        <end position="825"/>
    </location>
</feature>
<evidence type="ECO:0000313" key="4">
    <source>
        <dbReference type="Proteomes" id="UP000030651"/>
    </source>
</evidence>
<dbReference type="KEGG" id="pfy:PFICI_00279"/>
<dbReference type="InParanoid" id="W3XME8"/>
<evidence type="ECO:0000256" key="2">
    <source>
        <dbReference type="SAM" id="Phobius"/>
    </source>
</evidence>
<dbReference type="eggNOG" id="ENOG502S4EJ">
    <property type="taxonomic scope" value="Eukaryota"/>
</dbReference>
<feature type="transmembrane region" description="Helical" evidence="2">
    <location>
        <begin position="168"/>
        <end position="201"/>
    </location>
</feature>
<feature type="compositionally biased region" description="Polar residues" evidence="1">
    <location>
        <begin position="1"/>
        <end position="19"/>
    </location>
</feature>
<keyword evidence="2" id="KW-0812">Transmembrane</keyword>
<feature type="region of interest" description="Disordered" evidence="1">
    <location>
        <begin position="1"/>
        <end position="96"/>
    </location>
</feature>
<protein>
    <recommendedName>
        <fullName evidence="5">Transmembrane protein</fullName>
    </recommendedName>
</protein>
<dbReference type="OrthoDB" id="5428040at2759"/>
<name>W3XME8_PESFW</name>
<feature type="transmembrane region" description="Helical" evidence="2">
    <location>
        <begin position="709"/>
        <end position="732"/>
    </location>
</feature>
<keyword evidence="2" id="KW-1133">Transmembrane helix</keyword>
<keyword evidence="4" id="KW-1185">Reference proteome</keyword>
<dbReference type="RefSeq" id="XP_007827051.1">
    <property type="nucleotide sequence ID" value="XM_007828860.1"/>
</dbReference>
<evidence type="ECO:0000313" key="3">
    <source>
        <dbReference type="EMBL" id="ETS86451.1"/>
    </source>
</evidence>
<feature type="transmembrane region" description="Helical" evidence="2">
    <location>
        <begin position="124"/>
        <end position="148"/>
    </location>
</feature>
<evidence type="ECO:0000256" key="1">
    <source>
        <dbReference type="SAM" id="MobiDB-lite"/>
    </source>
</evidence>
<dbReference type="Proteomes" id="UP000030651">
    <property type="component" value="Unassembled WGS sequence"/>
</dbReference>
<dbReference type="EMBL" id="KI912109">
    <property type="protein sequence ID" value="ETS86451.1"/>
    <property type="molecule type" value="Genomic_DNA"/>
</dbReference>
<gene>
    <name evidence="3" type="ORF">PFICI_00279</name>
</gene>
<organism evidence="3 4">
    <name type="scientific">Pestalotiopsis fici (strain W106-1 / CGMCC3.15140)</name>
    <dbReference type="NCBI Taxonomy" id="1229662"/>
    <lineage>
        <taxon>Eukaryota</taxon>
        <taxon>Fungi</taxon>
        <taxon>Dikarya</taxon>
        <taxon>Ascomycota</taxon>
        <taxon>Pezizomycotina</taxon>
        <taxon>Sordariomycetes</taxon>
        <taxon>Xylariomycetidae</taxon>
        <taxon>Amphisphaeriales</taxon>
        <taxon>Sporocadaceae</taxon>
        <taxon>Pestalotiopsis</taxon>
    </lineage>
</organism>
<dbReference type="HOGENOM" id="CLU_017967_0_0_1"/>
<accession>W3XME8</accession>
<dbReference type="GeneID" id="19265292"/>